<dbReference type="Pfam" id="PF03551">
    <property type="entry name" value="PadR"/>
    <property type="match status" value="1"/>
</dbReference>
<dbReference type="PANTHER" id="PTHR33169">
    <property type="entry name" value="PADR-FAMILY TRANSCRIPTIONAL REGULATOR"/>
    <property type="match status" value="1"/>
</dbReference>
<protein>
    <recommendedName>
        <fullName evidence="1">Transcription regulator PadR N-terminal domain-containing protein</fullName>
    </recommendedName>
</protein>
<dbReference type="OrthoDB" id="2374094at2"/>
<evidence type="ECO:0000313" key="2">
    <source>
        <dbReference type="EMBL" id="GCE20104.1"/>
    </source>
</evidence>
<gene>
    <name evidence="2" type="ORF">KDK_39040</name>
</gene>
<accession>A0A402AM48</accession>
<proteinExistence type="predicted"/>
<dbReference type="InterPro" id="IPR036388">
    <property type="entry name" value="WH-like_DNA-bd_sf"/>
</dbReference>
<dbReference type="InterPro" id="IPR005149">
    <property type="entry name" value="Tscrpt_reg_PadR_N"/>
</dbReference>
<dbReference type="InterPro" id="IPR052509">
    <property type="entry name" value="Metal_resp_DNA-bind_regulator"/>
</dbReference>
<dbReference type="InterPro" id="IPR036390">
    <property type="entry name" value="WH_DNA-bd_sf"/>
</dbReference>
<name>A0A402AM48_9CHLR</name>
<dbReference type="EMBL" id="BIFS01000001">
    <property type="protein sequence ID" value="GCE20104.1"/>
    <property type="molecule type" value="Genomic_DNA"/>
</dbReference>
<feature type="domain" description="Transcription regulator PadR N-terminal" evidence="1">
    <location>
        <begin position="6"/>
        <end position="82"/>
    </location>
</feature>
<comment type="caution">
    <text evidence="2">The sequence shown here is derived from an EMBL/GenBank/DDBJ whole genome shotgun (WGS) entry which is preliminary data.</text>
</comment>
<dbReference type="Gene3D" id="1.10.10.10">
    <property type="entry name" value="Winged helix-like DNA-binding domain superfamily/Winged helix DNA-binding domain"/>
    <property type="match status" value="1"/>
</dbReference>
<evidence type="ECO:0000313" key="3">
    <source>
        <dbReference type="Proteomes" id="UP000287188"/>
    </source>
</evidence>
<evidence type="ECO:0000259" key="1">
    <source>
        <dbReference type="Pfam" id="PF03551"/>
    </source>
</evidence>
<dbReference type="SUPFAM" id="SSF46785">
    <property type="entry name" value="Winged helix' DNA-binding domain"/>
    <property type="match status" value="1"/>
</dbReference>
<sequence>MYELIILSLLMRGPAHGYLIAHIVNNIIGPYARMSNGRLYPLLARLEQGGLIKVNEEVAREQHGERTSRSYRITEAGRERFHVLMMDTTSNPGEYQRIFHQKAAMFSFLQVSERLFLINHYLNYCQAHVLHLIAEKEDLAKSNYSHYQGDEWGLSGTLDVMQHMADQWRLEVAWAQRLQAREQARQASSGQPQLHFSYVELAERKRSNQNLNENENTNEHNEL</sequence>
<organism evidence="2 3">
    <name type="scientific">Dictyobacter kobayashii</name>
    <dbReference type="NCBI Taxonomy" id="2014872"/>
    <lineage>
        <taxon>Bacteria</taxon>
        <taxon>Bacillati</taxon>
        <taxon>Chloroflexota</taxon>
        <taxon>Ktedonobacteria</taxon>
        <taxon>Ktedonobacterales</taxon>
        <taxon>Dictyobacteraceae</taxon>
        <taxon>Dictyobacter</taxon>
    </lineage>
</organism>
<dbReference type="PANTHER" id="PTHR33169:SF26">
    <property type="entry name" value="CONSERVED PROTEIN"/>
    <property type="match status" value="1"/>
</dbReference>
<dbReference type="AlphaFoldDB" id="A0A402AM48"/>
<dbReference type="Proteomes" id="UP000287188">
    <property type="component" value="Unassembled WGS sequence"/>
</dbReference>
<keyword evidence="3" id="KW-1185">Reference proteome</keyword>
<dbReference type="RefSeq" id="WP_126551832.1">
    <property type="nucleotide sequence ID" value="NZ_BIFS01000001.1"/>
</dbReference>
<reference evidence="3" key="1">
    <citation type="submission" date="2018-12" db="EMBL/GenBank/DDBJ databases">
        <title>Tengunoibacter tsumagoiensis gen. nov., sp. nov., Dictyobacter kobayashii sp. nov., D. alpinus sp. nov., and D. joshuensis sp. nov. and description of Dictyobacteraceae fam. nov. within the order Ktedonobacterales isolated from Tengu-no-mugimeshi.</title>
        <authorList>
            <person name="Wang C.M."/>
            <person name="Zheng Y."/>
            <person name="Sakai Y."/>
            <person name="Toyoda A."/>
            <person name="Minakuchi Y."/>
            <person name="Abe K."/>
            <person name="Yokota A."/>
            <person name="Yabe S."/>
        </authorList>
    </citation>
    <scope>NUCLEOTIDE SEQUENCE [LARGE SCALE GENOMIC DNA]</scope>
    <source>
        <strain evidence="3">Uno11</strain>
    </source>
</reference>